<dbReference type="Pfam" id="PF00239">
    <property type="entry name" value="Resolvase"/>
    <property type="match status" value="1"/>
</dbReference>
<dbReference type="GO" id="GO:0000150">
    <property type="term" value="F:DNA strand exchange activity"/>
    <property type="evidence" value="ECO:0007669"/>
    <property type="project" value="InterPro"/>
</dbReference>
<evidence type="ECO:0000256" key="3">
    <source>
        <dbReference type="SAM" id="MobiDB-lite"/>
    </source>
</evidence>
<dbReference type="InterPro" id="IPR050639">
    <property type="entry name" value="SSR_resolvase"/>
</dbReference>
<sequence length="151" mass="16903">MTHKSPATGARSKTQGAGASSKTQPNGGRWGRPELHRMLDQLCEDDVVVVWKLDRLSRSLKDLSHLLDGIETTNAGFRSLTESIDTITPADRMMMQMVGSFAEFERAKPTPLDRAPDETDDSNFPQFVLRRGRLKDHGRNLCCEITLSFAR</sequence>
<keyword evidence="6" id="KW-1185">Reference proteome</keyword>
<keyword evidence="2" id="KW-0233">DNA recombination</keyword>
<dbReference type="SMART" id="SM00857">
    <property type="entry name" value="Resolvase"/>
    <property type="match status" value="1"/>
</dbReference>
<name>A0A840HZ74_9SPHN</name>
<dbReference type="CDD" id="cd03768">
    <property type="entry name" value="SR_ResInv"/>
    <property type="match status" value="1"/>
</dbReference>
<protein>
    <recommendedName>
        <fullName evidence="4">Resolvase/invertase-type recombinase catalytic domain-containing protein</fullName>
    </recommendedName>
</protein>
<comment type="caution">
    <text evidence="5">The sequence shown here is derived from an EMBL/GenBank/DDBJ whole genome shotgun (WGS) entry which is preliminary data.</text>
</comment>
<dbReference type="AlphaFoldDB" id="A0A840HZ74"/>
<feature type="domain" description="Resolvase/invertase-type recombinase catalytic" evidence="4">
    <location>
        <begin position="1"/>
        <end position="124"/>
    </location>
</feature>
<dbReference type="InterPro" id="IPR036162">
    <property type="entry name" value="Resolvase-like_N_sf"/>
</dbReference>
<accession>A0A840HZ74</accession>
<dbReference type="PROSITE" id="PS51736">
    <property type="entry name" value="RECOMBINASES_3"/>
    <property type="match status" value="1"/>
</dbReference>
<proteinExistence type="predicted"/>
<feature type="compositionally biased region" description="Polar residues" evidence="3">
    <location>
        <begin position="11"/>
        <end position="26"/>
    </location>
</feature>
<evidence type="ECO:0000259" key="4">
    <source>
        <dbReference type="PROSITE" id="PS51736"/>
    </source>
</evidence>
<dbReference type="Proteomes" id="UP000575068">
    <property type="component" value="Unassembled WGS sequence"/>
</dbReference>
<keyword evidence="1" id="KW-0238">DNA-binding</keyword>
<dbReference type="PANTHER" id="PTHR30461:SF2">
    <property type="entry name" value="SERINE RECOMBINASE PINE-RELATED"/>
    <property type="match status" value="1"/>
</dbReference>
<evidence type="ECO:0000313" key="5">
    <source>
        <dbReference type="EMBL" id="MBB4642869.1"/>
    </source>
</evidence>
<dbReference type="RefSeq" id="WP_246415046.1">
    <property type="nucleotide sequence ID" value="NZ_JACHOV010000017.1"/>
</dbReference>
<dbReference type="EMBL" id="JACHOV010000017">
    <property type="protein sequence ID" value="MBB4642869.1"/>
    <property type="molecule type" value="Genomic_DNA"/>
</dbReference>
<gene>
    <name evidence="5" type="ORF">HNQ99_003205</name>
</gene>
<organism evidence="5 6">
    <name type="scientific">Rhizorhapis suberifaciens</name>
    <name type="common">corky root of lettuce</name>
    <dbReference type="NCBI Taxonomy" id="13656"/>
    <lineage>
        <taxon>Bacteria</taxon>
        <taxon>Pseudomonadati</taxon>
        <taxon>Pseudomonadota</taxon>
        <taxon>Alphaproteobacteria</taxon>
        <taxon>Sphingomonadales</taxon>
        <taxon>Sphingomonadaceae</taxon>
        <taxon>Rhizorhapis</taxon>
    </lineage>
</organism>
<evidence type="ECO:0000256" key="1">
    <source>
        <dbReference type="ARBA" id="ARBA00023125"/>
    </source>
</evidence>
<evidence type="ECO:0000313" key="6">
    <source>
        <dbReference type="Proteomes" id="UP000575068"/>
    </source>
</evidence>
<evidence type="ECO:0000256" key="2">
    <source>
        <dbReference type="ARBA" id="ARBA00023172"/>
    </source>
</evidence>
<reference evidence="5 6" key="1">
    <citation type="submission" date="2020-08" db="EMBL/GenBank/DDBJ databases">
        <title>Genomic Encyclopedia of Type Strains, Phase IV (KMG-IV): sequencing the most valuable type-strain genomes for metagenomic binning, comparative biology and taxonomic classification.</title>
        <authorList>
            <person name="Goeker M."/>
        </authorList>
    </citation>
    <scope>NUCLEOTIDE SEQUENCE [LARGE SCALE GENOMIC DNA]</scope>
    <source>
        <strain evidence="5 6">DSM 7465</strain>
    </source>
</reference>
<dbReference type="SUPFAM" id="SSF53041">
    <property type="entry name" value="Resolvase-like"/>
    <property type="match status" value="1"/>
</dbReference>
<dbReference type="PANTHER" id="PTHR30461">
    <property type="entry name" value="DNA-INVERTASE FROM LAMBDOID PROPHAGE"/>
    <property type="match status" value="1"/>
</dbReference>
<dbReference type="InterPro" id="IPR006119">
    <property type="entry name" value="Resolv_N"/>
</dbReference>
<dbReference type="GO" id="GO:0003677">
    <property type="term" value="F:DNA binding"/>
    <property type="evidence" value="ECO:0007669"/>
    <property type="project" value="UniProtKB-KW"/>
</dbReference>
<dbReference type="Gene3D" id="3.40.50.1390">
    <property type="entry name" value="Resolvase, N-terminal catalytic domain"/>
    <property type="match status" value="1"/>
</dbReference>
<feature type="region of interest" description="Disordered" evidence="3">
    <location>
        <begin position="1"/>
        <end position="33"/>
    </location>
</feature>